<feature type="region of interest" description="Disordered" evidence="1">
    <location>
        <begin position="1"/>
        <end position="21"/>
    </location>
</feature>
<dbReference type="AlphaFoldDB" id="A0AAW1Y1U9"/>
<evidence type="ECO:0000256" key="1">
    <source>
        <dbReference type="SAM" id="MobiDB-lite"/>
    </source>
</evidence>
<proteinExistence type="predicted"/>
<evidence type="ECO:0000313" key="3">
    <source>
        <dbReference type="Proteomes" id="UP001457282"/>
    </source>
</evidence>
<gene>
    <name evidence="2" type="ORF">M0R45_007501</name>
</gene>
<name>A0AAW1Y1U9_RUBAR</name>
<protein>
    <recommendedName>
        <fullName evidence="4">MHC class I antigen</fullName>
    </recommendedName>
</protein>
<evidence type="ECO:0000313" key="2">
    <source>
        <dbReference type="EMBL" id="KAK9941807.1"/>
    </source>
</evidence>
<reference evidence="2 3" key="1">
    <citation type="journal article" date="2023" name="G3 (Bethesda)">
        <title>A chromosome-length genome assembly and annotation of blackberry (Rubus argutus, cv. 'Hillquist').</title>
        <authorList>
            <person name="Bruna T."/>
            <person name="Aryal R."/>
            <person name="Dudchenko O."/>
            <person name="Sargent D.J."/>
            <person name="Mead D."/>
            <person name="Buti M."/>
            <person name="Cavallini A."/>
            <person name="Hytonen T."/>
            <person name="Andres J."/>
            <person name="Pham M."/>
            <person name="Weisz D."/>
            <person name="Mascagni F."/>
            <person name="Usai G."/>
            <person name="Natali L."/>
            <person name="Bassil N."/>
            <person name="Fernandez G.E."/>
            <person name="Lomsadze A."/>
            <person name="Armour M."/>
            <person name="Olukolu B."/>
            <person name="Poorten T."/>
            <person name="Britton C."/>
            <person name="Davik J."/>
            <person name="Ashrafi H."/>
            <person name="Aiden E.L."/>
            <person name="Borodovsky M."/>
            <person name="Worthington M."/>
        </authorList>
    </citation>
    <scope>NUCLEOTIDE SEQUENCE [LARGE SCALE GENOMIC DNA]</scope>
    <source>
        <strain evidence="2">PI 553951</strain>
    </source>
</reference>
<evidence type="ECO:0008006" key="4">
    <source>
        <dbReference type="Google" id="ProtNLM"/>
    </source>
</evidence>
<keyword evidence="3" id="KW-1185">Reference proteome</keyword>
<sequence length="79" mass="8813">MGEFEFSGDTGRERERQNGAARQWVERRIAAAWCGEGERIEHGLFEKMRWKDAGGVLSGTKDLGLGREVGQSSWVCLAV</sequence>
<dbReference type="Proteomes" id="UP001457282">
    <property type="component" value="Unassembled WGS sequence"/>
</dbReference>
<organism evidence="2 3">
    <name type="scientific">Rubus argutus</name>
    <name type="common">Southern blackberry</name>
    <dbReference type="NCBI Taxonomy" id="59490"/>
    <lineage>
        <taxon>Eukaryota</taxon>
        <taxon>Viridiplantae</taxon>
        <taxon>Streptophyta</taxon>
        <taxon>Embryophyta</taxon>
        <taxon>Tracheophyta</taxon>
        <taxon>Spermatophyta</taxon>
        <taxon>Magnoliopsida</taxon>
        <taxon>eudicotyledons</taxon>
        <taxon>Gunneridae</taxon>
        <taxon>Pentapetalae</taxon>
        <taxon>rosids</taxon>
        <taxon>fabids</taxon>
        <taxon>Rosales</taxon>
        <taxon>Rosaceae</taxon>
        <taxon>Rosoideae</taxon>
        <taxon>Rosoideae incertae sedis</taxon>
        <taxon>Rubus</taxon>
    </lineage>
</organism>
<comment type="caution">
    <text evidence="2">The sequence shown here is derived from an EMBL/GenBank/DDBJ whole genome shotgun (WGS) entry which is preliminary data.</text>
</comment>
<accession>A0AAW1Y1U9</accession>
<dbReference type="EMBL" id="JBEDUW010000002">
    <property type="protein sequence ID" value="KAK9941807.1"/>
    <property type="molecule type" value="Genomic_DNA"/>
</dbReference>